<evidence type="ECO:0000256" key="2">
    <source>
        <dbReference type="SAM" id="Coils"/>
    </source>
</evidence>
<comment type="similarity">
    <text evidence="1">Belongs to the UPF0749 family.</text>
</comment>
<keyword evidence="4" id="KW-1185">Reference proteome</keyword>
<keyword evidence="2" id="KW-0175">Coiled coil</keyword>
<dbReference type="Gene3D" id="3.30.70.1880">
    <property type="entry name" value="Protein of unknown function DUF881"/>
    <property type="match status" value="1"/>
</dbReference>
<dbReference type="Proteomes" id="UP000468766">
    <property type="component" value="Unassembled WGS sequence"/>
</dbReference>
<sequence length="242" mass="27097">MKMSVKMKWKRWQVTATIVALALGILLTTQFNTATHLAEGRTEMIERQKALEDLLEKGELERVELEEEINRLKAEVDKYEEVAKGYVGTGISSEIDRLRILTGYASVEGAGIRITLDSQQATLFPVDIIDLMELVNILRYAGAEAIAVNAQRIVANSEIYVSGKNILINKTPISSDREQIYVIDAIGPPDQLNDVIQVTDGRVNSLKERKIDVKISKQNSVEIPAYTGSMRFRYAKPMTQTP</sequence>
<organism evidence="3 4">
    <name type="scientific">Heliorestis acidaminivorans</name>
    <dbReference type="NCBI Taxonomy" id="553427"/>
    <lineage>
        <taxon>Bacteria</taxon>
        <taxon>Bacillati</taxon>
        <taxon>Bacillota</taxon>
        <taxon>Clostridia</taxon>
        <taxon>Eubacteriales</taxon>
        <taxon>Heliobacteriaceae</taxon>
        <taxon>Heliorestis</taxon>
    </lineage>
</organism>
<proteinExistence type="inferred from homology"/>
<name>A0A6I0F9C5_9FIRM</name>
<evidence type="ECO:0000313" key="3">
    <source>
        <dbReference type="EMBL" id="KAB2954168.1"/>
    </source>
</evidence>
<dbReference type="EMBL" id="WBXO01000001">
    <property type="protein sequence ID" value="KAB2954168.1"/>
    <property type="molecule type" value="Genomic_DNA"/>
</dbReference>
<evidence type="ECO:0000256" key="1">
    <source>
        <dbReference type="ARBA" id="ARBA00009108"/>
    </source>
</evidence>
<dbReference type="PANTHER" id="PTHR37313">
    <property type="entry name" value="UPF0749 PROTEIN RV1825"/>
    <property type="match status" value="1"/>
</dbReference>
<gene>
    <name evidence="3" type="ORF">F9B85_00240</name>
</gene>
<feature type="coiled-coil region" evidence="2">
    <location>
        <begin position="48"/>
        <end position="82"/>
    </location>
</feature>
<dbReference type="OrthoDB" id="9776196at2"/>
<reference evidence="3 4" key="1">
    <citation type="submission" date="2019-10" db="EMBL/GenBank/DDBJ databases">
        <title>Whole-genome sequence of the extremophile Heliorestis acidaminivorans DSM 24790.</title>
        <authorList>
            <person name="Kyndt J.A."/>
            <person name="Meyer T.E."/>
        </authorList>
    </citation>
    <scope>NUCLEOTIDE SEQUENCE [LARGE SCALE GENOMIC DNA]</scope>
    <source>
        <strain evidence="3 4">DSM 24790</strain>
    </source>
</reference>
<dbReference type="InterPro" id="IPR010273">
    <property type="entry name" value="DUF881"/>
</dbReference>
<dbReference type="Pfam" id="PF05949">
    <property type="entry name" value="DUF881"/>
    <property type="match status" value="1"/>
</dbReference>
<dbReference type="AlphaFoldDB" id="A0A6I0F9C5"/>
<comment type="caution">
    <text evidence="3">The sequence shown here is derived from an EMBL/GenBank/DDBJ whole genome shotgun (WGS) entry which is preliminary data.</text>
</comment>
<dbReference type="PANTHER" id="PTHR37313:SF2">
    <property type="entry name" value="UPF0749 PROTEIN YLXX"/>
    <property type="match status" value="1"/>
</dbReference>
<accession>A0A6I0F9C5</accession>
<evidence type="ECO:0000313" key="4">
    <source>
        <dbReference type="Proteomes" id="UP000468766"/>
    </source>
</evidence>
<protein>
    <submittedName>
        <fullName evidence="3">DUF881 domain-containing protein</fullName>
    </submittedName>
</protein>